<feature type="transmembrane region" description="Helical" evidence="2">
    <location>
        <begin position="174"/>
        <end position="194"/>
    </location>
</feature>
<organism evidence="4 7">
    <name type="scientific">Streptomyces acidiscabies</name>
    <dbReference type="NCBI Taxonomy" id="42234"/>
    <lineage>
        <taxon>Bacteria</taxon>
        <taxon>Bacillati</taxon>
        <taxon>Actinomycetota</taxon>
        <taxon>Actinomycetes</taxon>
        <taxon>Kitasatosporales</taxon>
        <taxon>Streptomycetaceae</taxon>
        <taxon>Streptomyces</taxon>
    </lineage>
</organism>
<evidence type="ECO:0000256" key="1">
    <source>
        <dbReference type="SAM" id="MobiDB-lite"/>
    </source>
</evidence>
<feature type="domain" description="DUF6286" evidence="3">
    <location>
        <begin position="184"/>
        <end position="287"/>
    </location>
</feature>
<evidence type="ECO:0000256" key="2">
    <source>
        <dbReference type="SAM" id="Phobius"/>
    </source>
</evidence>
<evidence type="ECO:0000313" key="6">
    <source>
        <dbReference type="Proteomes" id="UP001272987"/>
    </source>
</evidence>
<accession>A0AAP6BMC6</accession>
<gene>
    <name evidence="4" type="ORF">PV399_46755</name>
    <name evidence="5" type="ORF">PV666_37580</name>
</gene>
<dbReference type="GeneID" id="69813500"/>
<evidence type="ECO:0000259" key="3">
    <source>
        <dbReference type="Pfam" id="PF19803"/>
    </source>
</evidence>
<proteinExistence type="predicted"/>
<evidence type="ECO:0000313" key="4">
    <source>
        <dbReference type="EMBL" id="MDX2967147.1"/>
    </source>
</evidence>
<evidence type="ECO:0000313" key="7">
    <source>
        <dbReference type="Proteomes" id="UP001282288"/>
    </source>
</evidence>
<dbReference type="RefSeq" id="WP_010360936.1">
    <property type="nucleotide sequence ID" value="NZ_CP122369.1"/>
</dbReference>
<protein>
    <submittedName>
        <fullName evidence="4">DUF6286 domain-containing protein</fullName>
    </submittedName>
</protein>
<dbReference type="Proteomes" id="UP001272987">
    <property type="component" value="Unassembled WGS sequence"/>
</dbReference>
<comment type="caution">
    <text evidence="4">The sequence shown here is derived from an EMBL/GenBank/DDBJ whole genome shotgun (WGS) entry which is preliminary data.</text>
</comment>
<keyword evidence="2" id="KW-1133">Transmembrane helix</keyword>
<dbReference type="InterPro" id="IPR046253">
    <property type="entry name" value="DUF6286"/>
</dbReference>
<feature type="compositionally biased region" description="Basic and acidic residues" evidence="1">
    <location>
        <begin position="299"/>
        <end position="310"/>
    </location>
</feature>
<sequence>MTAPAERGTTTVSERAVRRIAEQAATETLPRRGASRAAGATASVHGGRAEFSLGMTLPYPAPLADTVRDVQRHVTARTGQLTGLDVTSTRITVTSLAALRGPVSPAPRSDEGRTPRRWWSQRRVPVAVLTATAAAACGALAFDMVQVHTSHRAVAPWRVRAVDWLSGHGPGDPAVVAVGALTALLGAWLILLAVTPGRRHQSTVAASTARVDAAVDRSAVRSLVRDSVADVPGTGAVRVRVRRRRVSVRAGLRFGDRANTRDAVASAAGTALTACDLRRVPRLRVTVVPEPVWGPPLHPVREAPRGHTPDRPVPMSARTPEGDM</sequence>
<keyword evidence="2" id="KW-0812">Transmembrane</keyword>
<dbReference type="EMBL" id="JARAWP010000027">
    <property type="protein sequence ID" value="MDX3023544.1"/>
    <property type="molecule type" value="Genomic_DNA"/>
</dbReference>
<feature type="region of interest" description="Disordered" evidence="1">
    <location>
        <begin position="298"/>
        <end position="324"/>
    </location>
</feature>
<dbReference type="EMBL" id="JARAWC010000084">
    <property type="protein sequence ID" value="MDX2967147.1"/>
    <property type="molecule type" value="Genomic_DNA"/>
</dbReference>
<feature type="transmembrane region" description="Helical" evidence="2">
    <location>
        <begin position="124"/>
        <end position="142"/>
    </location>
</feature>
<evidence type="ECO:0000313" key="5">
    <source>
        <dbReference type="EMBL" id="MDX3023544.1"/>
    </source>
</evidence>
<keyword evidence="6" id="KW-1185">Reference proteome</keyword>
<name>A0AAP6BMC6_9ACTN</name>
<keyword evidence="2" id="KW-0472">Membrane</keyword>
<reference evidence="4 6" key="1">
    <citation type="journal article" date="2023" name="Microb. Genom.">
        <title>Mesoterricola silvestris gen. nov., sp. nov., Mesoterricola sediminis sp. nov., Geothrix oryzae sp. nov., Geothrix edaphica sp. nov., Geothrix rubra sp. nov., and Geothrix limicola sp. nov., six novel members of Acidobacteriota isolated from soils.</title>
        <authorList>
            <person name="Weisberg A.J."/>
            <person name="Pearce E."/>
            <person name="Kramer C.G."/>
            <person name="Chang J.H."/>
            <person name="Clarke C.R."/>
        </authorList>
    </citation>
    <scope>NUCLEOTIDE SEQUENCE</scope>
    <source>
        <strain evidence="5 6">NB05-1H</strain>
        <strain evidence="4">NRRL_B-16521</strain>
    </source>
</reference>
<dbReference type="Pfam" id="PF19803">
    <property type="entry name" value="DUF6286"/>
    <property type="match status" value="1"/>
</dbReference>
<dbReference type="Proteomes" id="UP001282288">
    <property type="component" value="Unassembled WGS sequence"/>
</dbReference>
<dbReference type="AlphaFoldDB" id="A0AAP6BMC6"/>